<dbReference type="Pfam" id="PF20765">
    <property type="entry name" value="Phage_tail_terminator_8"/>
    <property type="match status" value="1"/>
</dbReference>
<protein>
    <submittedName>
        <fullName evidence="1">Uncharacterized protein</fullName>
    </submittedName>
</protein>
<gene>
    <name evidence="1" type="ORF">SAMN04488134_101778</name>
</gene>
<dbReference type="RefSeq" id="WP_091494973.1">
    <property type="nucleotide sequence ID" value="NZ_FODJ01000001.1"/>
</dbReference>
<dbReference type="OrthoDB" id="2063617at2"/>
<dbReference type="EMBL" id="FODJ01000001">
    <property type="protein sequence ID" value="SEN73761.1"/>
    <property type="molecule type" value="Genomic_DNA"/>
</dbReference>
<keyword evidence="2" id="KW-1185">Reference proteome</keyword>
<organism evidence="1 2">
    <name type="scientific">Amphibacillus marinus</name>
    <dbReference type="NCBI Taxonomy" id="872970"/>
    <lineage>
        <taxon>Bacteria</taxon>
        <taxon>Bacillati</taxon>
        <taxon>Bacillota</taxon>
        <taxon>Bacilli</taxon>
        <taxon>Bacillales</taxon>
        <taxon>Bacillaceae</taxon>
        <taxon>Amphibacillus</taxon>
    </lineage>
</organism>
<sequence>MDVTNKILETLGLLFPDVPDQYRNNLRQGFNENSFFVKQVSVNNEQMLANRSIRSYNYQLHYFPENNPIDQEQRLEEQCEKMAERMYNQFLYLNNHEGKVLKPYHRIEDGVLLFQFNLKFEIEHSPDHTPMQSFEERSGLKGDS</sequence>
<dbReference type="AlphaFoldDB" id="A0A1H8IZ85"/>
<name>A0A1H8IZ85_9BACI</name>
<dbReference type="Proteomes" id="UP000199300">
    <property type="component" value="Unassembled WGS sequence"/>
</dbReference>
<accession>A0A1H8IZ85</accession>
<reference evidence="1 2" key="1">
    <citation type="submission" date="2016-10" db="EMBL/GenBank/DDBJ databases">
        <authorList>
            <person name="de Groot N.N."/>
        </authorList>
    </citation>
    <scope>NUCLEOTIDE SEQUENCE [LARGE SCALE GENOMIC DNA]</scope>
    <source>
        <strain evidence="1 2">CGMCC 1.10434</strain>
    </source>
</reference>
<proteinExistence type="predicted"/>
<evidence type="ECO:0000313" key="2">
    <source>
        <dbReference type="Proteomes" id="UP000199300"/>
    </source>
</evidence>
<dbReference type="InterPro" id="IPR049254">
    <property type="entry name" value="Phage_tail_terminator"/>
</dbReference>
<evidence type="ECO:0000313" key="1">
    <source>
        <dbReference type="EMBL" id="SEN73761.1"/>
    </source>
</evidence>
<dbReference type="STRING" id="872970.SAMN04488134_101778"/>